<feature type="domain" description="EF-hand" evidence="5">
    <location>
        <begin position="950"/>
        <end position="985"/>
    </location>
</feature>
<dbReference type="SUPFAM" id="SSF55781">
    <property type="entry name" value="GAF domain-like"/>
    <property type="match status" value="1"/>
</dbReference>
<evidence type="ECO:0000259" key="5">
    <source>
        <dbReference type="PROSITE" id="PS50222"/>
    </source>
</evidence>
<accession>A0A9B0GI22</accession>
<keyword evidence="6" id="KW-1185">Reference proteome</keyword>
<feature type="compositionally biased region" description="Basic and acidic residues" evidence="4">
    <location>
        <begin position="707"/>
        <end position="718"/>
    </location>
</feature>
<name>A0A9B0GI22_ODORO</name>
<dbReference type="InterPro" id="IPR002048">
    <property type="entry name" value="EF_hand_dom"/>
</dbReference>
<protein>
    <submittedName>
        <fullName evidence="7">EF-hand calcium-binding domain-containing protein 5</fullName>
    </submittedName>
</protein>
<dbReference type="GO" id="GO:0005509">
    <property type="term" value="F:calcium ion binding"/>
    <property type="evidence" value="ECO:0007669"/>
    <property type="project" value="InterPro"/>
</dbReference>
<evidence type="ECO:0000256" key="3">
    <source>
        <dbReference type="SAM" id="Coils"/>
    </source>
</evidence>
<keyword evidence="1" id="KW-0479">Metal-binding</keyword>
<evidence type="ECO:0000256" key="1">
    <source>
        <dbReference type="ARBA" id="ARBA00022723"/>
    </source>
</evidence>
<dbReference type="RefSeq" id="XP_004399766.1">
    <property type="nucleotide sequence ID" value="XM_004399709.1"/>
</dbReference>
<proteinExistence type="predicted"/>
<dbReference type="InterPro" id="IPR018247">
    <property type="entry name" value="EF_Hand_1_Ca_BS"/>
</dbReference>
<feature type="region of interest" description="Disordered" evidence="4">
    <location>
        <begin position="84"/>
        <end position="149"/>
    </location>
</feature>
<feature type="compositionally biased region" description="Polar residues" evidence="4">
    <location>
        <begin position="118"/>
        <end position="137"/>
    </location>
</feature>
<dbReference type="CDD" id="cd22968">
    <property type="entry name" value="DD_EFCAB5"/>
    <property type="match status" value="1"/>
</dbReference>
<gene>
    <name evidence="7" type="primary">EFCAB5</name>
</gene>
<organism evidence="6 7">
    <name type="scientific">Odobenus rosmarus divergens</name>
    <name type="common">Pacific walrus</name>
    <dbReference type="NCBI Taxonomy" id="9708"/>
    <lineage>
        <taxon>Eukaryota</taxon>
        <taxon>Metazoa</taxon>
        <taxon>Chordata</taxon>
        <taxon>Craniata</taxon>
        <taxon>Vertebrata</taxon>
        <taxon>Euteleostomi</taxon>
        <taxon>Mammalia</taxon>
        <taxon>Eutheria</taxon>
        <taxon>Laurasiatheria</taxon>
        <taxon>Carnivora</taxon>
        <taxon>Caniformia</taxon>
        <taxon>Pinnipedia</taxon>
        <taxon>Odobenidae</taxon>
        <taxon>Odobenus</taxon>
    </lineage>
</organism>
<feature type="compositionally biased region" description="Basic and acidic residues" evidence="4">
    <location>
        <begin position="100"/>
        <end position="117"/>
    </location>
</feature>
<dbReference type="SUPFAM" id="SSF47473">
    <property type="entry name" value="EF-hand"/>
    <property type="match status" value="1"/>
</dbReference>
<evidence type="ECO:0000256" key="2">
    <source>
        <dbReference type="ARBA" id="ARBA00022837"/>
    </source>
</evidence>
<dbReference type="Proteomes" id="UP000245340">
    <property type="component" value="Unplaced"/>
</dbReference>
<reference evidence="7" key="1">
    <citation type="submission" date="2025-08" db="UniProtKB">
        <authorList>
            <consortium name="RefSeq"/>
        </authorList>
    </citation>
    <scope>IDENTIFICATION</scope>
</reference>
<feature type="compositionally biased region" description="Basic and acidic residues" evidence="4">
    <location>
        <begin position="805"/>
        <end position="831"/>
    </location>
</feature>
<keyword evidence="3" id="KW-0175">Coiled coil</keyword>
<dbReference type="PROSITE" id="PS00018">
    <property type="entry name" value="EF_HAND_1"/>
    <property type="match status" value="1"/>
</dbReference>
<feature type="compositionally biased region" description="Polar residues" evidence="4">
    <location>
        <begin position="629"/>
        <end position="641"/>
    </location>
</feature>
<feature type="compositionally biased region" description="Polar residues" evidence="4">
    <location>
        <begin position="720"/>
        <end position="736"/>
    </location>
</feature>
<feature type="compositionally biased region" description="Basic and acidic residues" evidence="4">
    <location>
        <begin position="737"/>
        <end position="748"/>
    </location>
</feature>
<feature type="coiled-coil region" evidence="3">
    <location>
        <begin position="929"/>
        <end position="956"/>
    </location>
</feature>
<dbReference type="PANTHER" id="PTHR46788:SF1">
    <property type="entry name" value="EF-HAND CALCIUM-BINDING DOMAIN-CONTAINING PROTEIN 5"/>
    <property type="match status" value="1"/>
</dbReference>
<feature type="region of interest" description="Disordered" evidence="4">
    <location>
        <begin position="560"/>
        <end position="764"/>
    </location>
</feature>
<feature type="region of interest" description="Disordered" evidence="4">
    <location>
        <begin position="794"/>
        <end position="831"/>
    </location>
</feature>
<evidence type="ECO:0000313" key="6">
    <source>
        <dbReference type="Proteomes" id="UP000245340"/>
    </source>
</evidence>
<evidence type="ECO:0000313" key="7">
    <source>
        <dbReference type="RefSeq" id="XP_004399766.1"/>
    </source>
</evidence>
<dbReference type="Gene3D" id="1.10.238.10">
    <property type="entry name" value="EF-hand"/>
    <property type="match status" value="1"/>
</dbReference>
<feature type="compositionally biased region" description="Basic and acidic residues" evidence="4">
    <location>
        <begin position="613"/>
        <end position="628"/>
    </location>
</feature>
<keyword evidence="2" id="KW-0106">Calcium</keyword>
<dbReference type="PROSITE" id="PS50222">
    <property type="entry name" value="EF_HAND_2"/>
    <property type="match status" value="1"/>
</dbReference>
<dbReference type="PANTHER" id="PTHR46788">
    <property type="entry name" value="EF-HAND CALCIUM-BINDING DOMAIN-CONTAINING PROTEIN 5"/>
    <property type="match status" value="1"/>
</dbReference>
<dbReference type="Gene3D" id="3.30.450.40">
    <property type="match status" value="1"/>
</dbReference>
<dbReference type="InterPro" id="IPR011992">
    <property type="entry name" value="EF-hand-dom_pair"/>
</dbReference>
<evidence type="ECO:0000256" key="4">
    <source>
        <dbReference type="SAM" id="MobiDB-lite"/>
    </source>
</evidence>
<sequence length="1585" mass="181897">MQVALRLNVYDKQQYSLQLALETFGLKSISKSNVFVCLKKSHLFQTLWNDFGRERTSPVFGGMLEHAVTLGLVLQDAKCEVAQMSESASQEEPKPAQGVGKEDKERKEEAPEVKEPTESSQSEPGSFALDTSNNEAETTADEIKSQEIHLEEQTKTSICSIKDSNTRVSKNLVVRKPAKVIFNLDPTALNSKLEQPWKKNFFKRLEARAQAMQQKIIDKDNLKKELEKKAEKKLPRDNLAKEWFNAENMTLNTRAYLLDKLLPTLVPGVEKMLMQVEKKNLWAEVDNTTKFNPINHLGEYLMRNNPYYIKDSGMSGYQRVMRDVTEALKIHIPNTTDNRISKIKESIKQKREQRQYITEVKVQVANIRMQALQEQFSEWILDPKGMIPLVVIQNVLHEFFQNPDFHLEACCKQLDIADSMEPRLNKMEFTEYISSYTADFKSEMFEKLLKHICHCADEFREVIKTDMRRQMFAELFLHCDRGKVGFLDRQRTLALLETFYDQSSKKLRSLLRNPRQWPFIEFEEIDLPEFWGDMDNQKHIYEDFDKVLLEMNALLSEKHASKTQSKLLETPEDQHKHDEHNESTLPEEQREMTSEQEPNRISTEEQEQDGESTGEKELYRESVTEQETHTGSTPEQGSSRESVAEQGSHGKSVAEQGSHKGSIAEQGSHRRSVAEQGSHKGSIAEQGSHRRSVAEQGSHRRSVAEQGSHRESVAEKGSHKGSTAEQGSHKGSTAEQEPSREIIPEKQQDSTLQSERGSIFRESKISREATSYEYTEISPWEEKTQEQIYEEELFVSPELQGEVPTSRRKDHLSETTKKESQKDPSCEKSQEIEGKSWSGELLTCNWKMNCIKCEDEEQANLLLGNSRFTDLHSIIRNIQSYKEVKGRSAFTGVSLNLLQFVQLLETFVGEDAPLSVSETLTSFFKRGYVETKEEKISGLEQARQNASRARQELLLEAVFQKWDSDGSGFLDLKEVDELLYTYKEGMEKESMKKAKLHIQFPKPHPDQEVRLSLKQFQKYIELVVSELRGNEDHVLESVVEFLMNTLERSHIENLRNCARRKWLYQIQHAAETSGVSLEPVYTETFNALTQDAEIHGNKKISAHISLLEENLLLPDRGEVLLRNVACTLDDAPFVLNRVLYRDMKGISFTVVDEGKPIHVPQVQHHGNIFFWNQSLKKNDQNGSFLALPLQDAYMRIFGVMAVDTLRDSQKINIFVPHEIRFYQGVANVFSTAYHYVHSREHILHVVIMGTGWLCDITSDITTITTYFVEPGPTQDSDYVLRNMMVTGHLGLTEIHKNPPTIFRKTCIFRNFLFKCTDSSEVVLASVCGENHIIIPLRERTGKALGILDFNIGRSKMLLYREFKDLQKMMKVVQAACYEILGELSGEIKKNYVLEIENVGEVQRAGVLFFRIMLQELQESLRLLTSLDFVSLLLYDYNLPPEFTSPSDSKSQELEANTKLVHDILIGVILFIHPELELSGDFRNWEKCKLYVKSYLVENICEFDPTAKNVKVNLQLIGEHIRDHSRIEVWEFGNTVIEYLYQWAHICLALIELNKKPSSALAPPLPSKTNSCVYAKMPKGTVPGKC</sequence>
<dbReference type="InterPro" id="IPR029016">
    <property type="entry name" value="GAF-like_dom_sf"/>
</dbReference>
<feature type="compositionally biased region" description="Basic and acidic residues" evidence="4">
    <location>
        <begin position="572"/>
        <end position="593"/>
    </location>
</feature>